<evidence type="ECO:0000313" key="3">
    <source>
        <dbReference type="Proteomes" id="UP000218272"/>
    </source>
</evidence>
<dbReference type="CDD" id="cd00761">
    <property type="entry name" value="Glyco_tranf_GTA_type"/>
    <property type="match status" value="1"/>
</dbReference>
<name>A0A1E1F3F1_9SPHN</name>
<dbReference type="Pfam" id="PF00535">
    <property type="entry name" value="Glycos_transf_2"/>
    <property type="match status" value="1"/>
</dbReference>
<evidence type="ECO:0000259" key="1">
    <source>
        <dbReference type="Pfam" id="PF00535"/>
    </source>
</evidence>
<dbReference type="EMBL" id="AP017655">
    <property type="protein sequence ID" value="BAV65046.1"/>
    <property type="molecule type" value="Genomic_DNA"/>
</dbReference>
<organism evidence="2 3">
    <name type="scientific">Sphingobium cloacae</name>
    <dbReference type="NCBI Taxonomy" id="120107"/>
    <lineage>
        <taxon>Bacteria</taxon>
        <taxon>Pseudomonadati</taxon>
        <taxon>Pseudomonadota</taxon>
        <taxon>Alphaproteobacteria</taxon>
        <taxon>Sphingomonadales</taxon>
        <taxon>Sphingomonadaceae</taxon>
        <taxon>Sphingobium</taxon>
    </lineage>
</organism>
<dbReference type="KEGG" id="sclo:SCLO_1020060"/>
<dbReference type="InterPro" id="IPR001173">
    <property type="entry name" value="Glyco_trans_2-like"/>
</dbReference>
<accession>A0A1E1F3F1</accession>
<dbReference type="InterPro" id="IPR029044">
    <property type="entry name" value="Nucleotide-diphossugar_trans"/>
</dbReference>
<dbReference type="PANTHER" id="PTHR22916">
    <property type="entry name" value="GLYCOSYLTRANSFERASE"/>
    <property type="match status" value="1"/>
</dbReference>
<proteinExistence type="predicted"/>
<keyword evidence="3" id="KW-1185">Reference proteome</keyword>
<feature type="domain" description="Glycosyltransferase 2-like" evidence="1">
    <location>
        <begin position="26"/>
        <end position="150"/>
    </location>
</feature>
<dbReference type="GO" id="GO:0016758">
    <property type="term" value="F:hexosyltransferase activity"/>
    <property type="evidence" value="ECO:0007669"/>
    <property type="project" value="UniProtKB-ARBA"/>
</dbReference>
<dbReference type="Gene3D" id="3.90.550.10">
    <property type="entry name" value="Spore Coat Polysaccharide Biosynthesis Protein SpsA, Chain A"/>
    <property type="match status" value="1"/>
</dbReference>
<gene>
    <name evidence="2" type="ORF">SCLO_1020060</name>
</gene>
<dbReference type="PANTHER" id="PTHR22916:SF3">
    <property type="entry name" value="UDP-GLCNAC:BETAGAL BETA-1,3-N-ACETYLGLUCOSAMINYLTRANSFERASE-LIKE PROTEIN 1"/>
    <property type="match status" value="1"/>
</dbReference>
<dbReference type="Proteomes" id="UP000218272">
    <property type="component" value="Chromosome SCLO_1"/>
</dbReference>
<evidence type="ECO:0000313" key="2">
    <source>
        <dbReference type="EMBL" id="BAV65046.1"/>
    </source>
</evidence>
<protein>
    <recommendedName>
        <fullName evidence="1">Glycosyltransferase 2-like domain-containing protein</fullName>
    </recommendedName>
</protein>
<sequence>MILPPLVSGEDVPLVPKNATGRPWLSILIPVYNVLPWLEDCLSSVFSQIEGDEGIELILLDDRSTDGSAELAEALIASHGGRARLLHHAENRGLSAARNSMADAAAGDYVWFLDSDDALLPGAIGALREIVEGCRPDVVLCDYACSGGKVHATFEGPARQFRLGTEALVAGIFSRRRLHAWSRVWKREVLEGVRFPEGVYFEDMATIPWLLLRAESYYYAAQPWVFYRSRPGSILAQVRADCDYRRDDELAGAMAGFREELVRVLPGVSQETRRLVALFLAREYVKLGKRLLRVRRRQRVLHLLRGDLSRYRKKMEAASPLPFAEIAACHARKGELVRWAALCFFLALSRHMWRLVPGAAH</sequence>
<reference evidence="2 3" key="1">
    <citation type="submission" date="2016-10" db="EMBL/GenBank/DDBJ databases">
        <title>Complete Genome Sequence of the Nonylphenol-Degrading Bacterium Sphingobium cloacae JCM 10874T.</title>
        <authorList>
            <person name="Ootsuka M."/>
            <person name="Nishizawa T."/>
            <person name="Ohta H."/>
        </authorList>
    </citation>
    <scope>NUCLEOTIDE SEQUENCE [LARGE SCALE GENOMIC DNA]</scope>
    <source>
        <strain evidence="2 3">JCM 10874</strain>
    </source>
</reference>
<dbReference type="SUPFAM" id="SSF53448">
    <property type="entry name" value="Nucleotide-diphospho-sugar transferases"/>
    <property type="match status" value="1"/>
</dbReference>
<dbReference type="AlphaFoldDB" id="A0A1E1F3F1"/>